<proteinExistence type="inferred from homology"/>
<keyword evidence="2" id="KW-0732">Signal</keyword>
<dbReference type="InterPro" id="IPR036249">
    <property type="entry name" value="Thioredoxin-like_sf"/>
</dbReference>
<keyword evidence="6" id="KW-0472">Membrane</keyword>
<keyword evidence="6" id="KW-1133">Transmembrane helix</keyword>
<accession>A0A1G2CSI2</accession>
<evidence type="ECO:0000313" key="9">
    <source>
        <dbReference type="Proteomes" id="UP000178841"/>
    </source>
</evidence>
<keyword evidence="3" id="KW-0560">Oxidoreductase</keyword>
<feature type="domain" description="Thioredoxin" evidence="7">
    <location>
        <begin position="38"/>
        <end position="230"/>
    </location>
</feature>
<keyword evidence="4" id="KW-1015">Disulfide bond</keyword>
<dbReference type="PANTHER" id="PTHR13887">
    <property type="entry name" value="GLUTATHIONE S-TRANSFERASE KAPPA"/>
    <property type="match status" value="1"/>
</dbReference>
<keyword evidence="5" id="KW-0676">Redox-active center</keyword>
<dbReference type="Gene3D" id="3.40.30.10">
    <property type="entry name" value="Glutaredoxin"/>
    <property type="match status" value="1"/>
</dbReference>
<dbReference type="GO" id="GO:0016491">
    <property type="term" value="F:oxidoreductase activity"/>
    <property type="evidence" value="ECO:0007669"/>
    <property type="project" value="UniProtKB-KW"/>
</dbReference>
<evidence type="ECO:0000256" key="2">
    <source>
        <dbReference type="ARBA" id="ARBA00022729"/>
    </source>
</evidence>
<evidence type="ECO:0000259" key="7">
    <source>
        <dbReference type="PROSITE" id="PS51352"/>
    </source>
</evidence>
<sequence>MEQTKENKLNIAGAIVLAGVIIAVAILLTNGKVIKNNPSGGGPQPQEITVASLNDKDHILGNRNAKIVVIEFSDTECPFCKSFHPTMKKIVADYKGDVAWVYRHFPLDALHSKARNEAVATECANELGGNEMFWRYIDKIFEITPSNDKLDPAELPKIAGNLGLDVPKFNKCLSSGKYKDLIEAQVQDGVKVGVTGTPSSVVINQKTGKKILIVGAEPYDNIKRAIDAIK</sequence>
<name>A0A1G2CSI2_9BACT</name>
<evidence type="ECO:0000256" key="1">
    <source>
        <dbReference type="ARBA" id="ARBA00005791"/>
    </source>
</evidence>
<evidence type="ECO:0000256" key="5">
    <source>
        <dbReference type="ARBA" id="ARBA00023284"/>
    </source>
</evidence>
<evidence type="ECO:0000313" key="8">
    <source>
        <dbReference type="EMBL" id="OGZ03710.1"/>
    </source>
</evidence>
<dbReference type="PROSITE" id="PS51352">
    <property type="entry name" value="THIOREDOXIN_2"/>
    <property type="match status" value="1"/>
</dbReference>
<dbReference type="InterPro" id="IPR012336">
    <property type="entry name" value="Thioredoxin-like_fold"/>
</dbReference>
<evidence type="ECO:0000256" key="6">
    <source>
        <dbReference type="SAM" id="Phobius"/>
    </source>
</evidence>
<dbReference type="EMBL" id="MHLH01000015">
    <property type="protein sequence ID" value="OGZ03710.1"/>
    <property type="molecule type" value="Genomic_DNA"/>
</dbReference>
<dbReference type="STRING" id="1798657.A2648_02025"/>
<comment type="caution">
    <text evidence="8">The sequence shown here is derived from an EMBL/GenBank/DDBJ whole genome shotgun (WGS) entry which is preliminary data.</text>
</comment>
<protein>
    <recommendedName>
        <fullName evidence="7">Thioredoxin domain-containing protein</fullName>
    </recommendedName>
</protein>
<dbReference type="SUPFAM" id="SSF52833">
    <property type="entry name" value="Thioredoxin-like"/>
    <property type="match status" value="1"/>
</dbReference>
<organism evidence="8 9">
    <name type="scientific">Candidatus Lloydbacteria bacterium RIFCSPHIGHO2_01_FULL_41_20</name>
    <dbReference type="NCBI Taxonomy" id="1798657"/>
    <lineage>
        <taxon>Bacteria</taxon>
        <taxon>Candidatus Lloydiibacteriota</taxon>
    </lineage>
</organism>
<keyword evidence="6" id="KW-0812">Transmembrane</keyword>
<evidence type="ECO:0000256" key="4">
    <source>
        <dbReference type="ARBA" id="ARBA00023157"/>
    </source>
</evidence>
<evidence type="ECO:0000256" key="3">
    <source>
        <dbReference type="ARBA" id="ARBA00023002"/>
    </source>
</evidence>
<dbReference type="InterPro" id="IPR013766">
    <property type="entry name" value="Thioredoxin_domain"/>
</dbReference>
<gene>
    <name evidence="8" type="ORF">A2648_02025</name>
</gene>
<dbReference type="PANTHER" id="PTHR13887:SF14">
    <property type="entry name" value="DISULFIDE BOND FORMATION PROTEIN D"/>
    <property type="match status" value="1"/>
</dbReference>
<dbReference type="AlphaFoldDB" id="A0A1G2CSI2"/>
<dbReference type="Pfam" id="PF13462">
    <property type="entry name" value="Thioredoxin_4"/>
    <property type="match status" value="1"/>
</dbReference>
<comment type="similarity">
    <text evidence="1">Belongs to the thioredoxin family. DsbA subfamily.</text>
</comment>
<dbReference type="Proteomes" id="UP000178841">
    <property type="component" value="Unassembled WGS sequence"/>
</dbReference>
<reference evidence="8 9" key="1">
    <citation type="journal article" date="2016" name="Nat. Commun.">
        <title>Thousands of microbial genomes shed light on interconnected biogeochemical processes in an aquifer system.</title>
        <authorList>
            <person name="Anantharaman K."/>
            <person name="Brown C.T."/>
            <person name="Hug L.A."/>
            <person name="Sharon I."/>
            <person name="Castelle C.J."/>
            <person name="Probst A.J."/>
            <person name="Thomas B.C."/>
            <person name="Singh A."/>
            <person name="Wilkins M.J."/>
            <person name="Karaoz U."/>
            <person name="Brodie E.L."/>
            <person name="Williams K.H."/>
            <person name="Hubbard S.S."/>
            <person name="Banfield J.F."/>
        </authorList>
    </citation>
    <scope>NUCLEOTIDE SEQUENCE [LARGE SCALE GENOMIC DNA]</scope>
</reference>
<feature type="transmembrane region" description="Helical" evidence="6">
    <location>
        <begin position="9"/>
        <end position="28"/>
    </location>
</feature>